<dbReference type="Proteomes" id="UP001309876">
    <property type="component" value="Unassembled WGS sequence"/>
</dbReference>
<protein>
    <submittedName>
        <fullName evidence="2">Uncharacterized protein</fullName>
    </submittedName>
</protein>
<evidence type="ECO:0000313" key="3">
    <source>
        <dbReference type="Proteomes" id="UP001309876"/>
    </source>
</evidence>
<evidence type="ECO:0000313" key="2">
    <source>
        <dbReference type="EMBL" id="KAK5083434.1"/>
    </source>
</evidence>
<feature type="transmembrane region" description="Helical" evidence="1">
    <location>
        <begin position="610"/>
        <end position="631"/>
    </location>
</feature>
<keyword evidence="1" id="KW-1133">Transmembrane helix</keyword>
<keyword evidence="3" id="KW-1185">Reference proteome</keyword>
<feature type="transmembrane region" description="Helical" evidence="1">
    <location>
        <begin position="637"/>
        <end position="663"/>
    </location>
</feature>
<dbReference type="AlphaFoldDB" id="A0AAN7YEJ9"/>
<gene>
    <name evidence="2" type="ORF">LTR05_005936</name>
</gene>
<proteinExistence type="predicted"/>
<dbReference type="EMBL" id="JAVRRJ010000006">
    <property type="protein sequence ID" value="KAK5083434.1"/>
    <property type="molecule type" value="Genomic_DNA"/>
</dbReference>
<reference evidence="2 3" key="1">
    <citation type="submission" date="2023-08" db="EMBL/GenBank/DDBJ databases">
        <title>Black Yeasts Isolated from many extreme environments.</title>
        <authorList>
            <person name="Coleine C."/>
            <person name="Stajich J.E."/>
            <person name="Selbmann L."/>
        </authorList>
    </citation>
    <scope>NUCLEOTIDE SEQUENCE [LARGE SCALE GENOMIC DNA]</scope>
    <source>
        <strain evidence="2 3">CCFEE 5910</strain>
    </source>
</reference>
<comment type="caution">
    <text evidence="2">The sequence shown here is derived from an EMBL/GenBank/DDBJ whole genome shotgun (WGS) entry which is preliminary data.</text>
</comment>
<accession>A0AAN7YEJ9</accession>
<name>A0AAN7YEJ9_9EURO</name>
<organism evidence="2 3">
    <name type="scientific">Lithohypha guttulata</name>
    <dbReference type="NCBI Taxonomy" id="1690604"/>
    <lineage>
        <taxon>Eukaryota</taxon>
        <taxon>Fungi</taxon>
        <taxon>Dikarya</taxon>
        <taxon>Ascomycota</taxon>
        <taxon>Pezizomycotina</taxon>
        <taxon>Eurotiomycetes</taxon>
        <taxon>Chaetothyriomycetidae</taxon>
        <taxon>Chaetothyriales</taxon>
        <taxon>Trichomeriaceae</taxon>
        <taxon>Lithohypha</taxon>
    </lineage>
</organism>
<keyword evidence="1" id="KW-0812">Transmembrane</keyword>
<sequence length="758" mass="87291">MKAMDRVLNRLMDAIKAKHWLYWMSSKYFHRDAVFSTKNPGSYQAPSRTPQSEGSNDKRYVHLDVFRRGRKLNNDDYYLDPLNGKLRKLFVQTTDTIYESNTDVRSWRRTYIRNVSPRLIRLAFWPYSAAPSSRATHKLKRRDILDKVNSKTADWDQSHWVAVGARWLPACIGLLVLMCLPTDAEGQVRNNGFYDPVPYKWWSYPTAARNIYEDRNVQALSKTKHVLMERRHLPRFLCFTDRVRDRNKYPRGRMTPEEWMKETGESVPPAYLFVSYTGEHFKRACPEGWKQFGQRGKVECNCEQCQSHKSDVEFLHEKSRQAAKEIGVIAYWTDQNCMSTDEVEHSQDVYSICDIVRAACSIAIIVGQAGTNELPQDVTTSDLLKEWGERLWTYPEILLSPIGKPITVYTRGSSRKPWQVSKAHFAKLIWNDADSSRQLMEHYENSLTLSRLELVVIALECMTNRVHRGTTNYKEGDLAYCLMGLLRQRPRVEADDTAFQAFARLSLSNDSDQLLERMICLLTNTKSEDQRIVKNAKGDEEINNRHWWTNLEDAWGVRLWDIEPLCQVAGIADNDTVILDGAYGATVTWDSFQRVAITTRETWSRMLARLLVRFSPVWFLTDLIILVIGSSSNDPGMIAFGVLLLLLVLTLILLSPMLVLNIYSGKVWNAQPWLFGFEGYMDLDAIERKIFGFPCDRLTWAPYSSPLSQHTLNEQFLDDECQGTTPLLSDTDSQAGNSSTAHEVNGMRLFTIVDTHTM</sequence>
<keyword evidence="1" id="KW-0472">Membrane</keyword>
<evidence type="ECO:0000256" key="1">
    <source>
        <dbReference type="SAM" id="Phobius"/>
    </source>
</evidence>